<organism evidence="1 2">
    <name type="scientific">Cuscuta campestris</name>
    <dbReference type="NCBI Taxonomy" id="132261"/>
    <lineage>
        <taxon>Eukaryota</taxon>
        <taxon>Viridiplantae</taxon>
        <taxon>Streptophyta</taxon>
        <taxon>Embryophyta</taxon>
        <taxon>Tracheophyta</taxon>
        <taxon>Spermatophyta</taxon>
        <taxon>Magnoliopsida</taxon>
        <taxon>eudicotyledons</taxon>
        <taxon>Gunneridae</taxon>
        <taxon>Pentapetalae</taxon>
        <taxon>asterids</taxon>
        <taxon>lamiids</taxon>
        <taxon>Solanales</taxon>
        <taxon>Convolvulaceae</taxon>
        <taxon>Cuscuteae</taxon>
        <taxon>Cuscuta</taxon>
        <taxon>Cuscuta subgen. Grammica</taxon>
        <taxon>Cuscuta sect. Cleistogrammica</taxon>
    </lineage>
</organism>
<gene>
    <name evidence="1" type="ORF">CCAM_LOCUS30943</name>
</gene>
<evidence type="ECO:0000313" key="2">
    <source>
        <dbReference type="Proteomes" id="UP000595140"/>
    </source>
</evidence>
<proteinExistence type="predicted"/>
<sequence>MKISISIESKVFDFQSSDSNNTIFEIKNGKHRSLSILCPTASWLIESLGHPPLAREGWLISRFEGATSTKCHWDSNRSGEFVVLSGGKDRDQSTICIPVGSKSAGINLFIKGLEEAIKIHGGIEGGGNISSSNSLEDAFLLEGEQIQARGMKEEQVTKSISAAIFAQDIGLISRELKATEERSVTPEQVEEIEKEEVVAQRLFQPAFDAYFETIFRAVVNQIQEALAKNLVLEKLQLGLIHNMSGKTIRATRETVKSMQKVRMACLEGSKYPIFVSFSKVDEHVVDDFFTGEEGENPPGSSDSP</sequence>
<dbReference type="AlphaFoldDB" id="A0A484ML17"/>
<evidence type="ECO:0000313" key="1">
    <source>
        <dbReference type="EMBL" id="VFQ89167.1"/>
    </source>
</evidence>
<dbReference type="OrthoDB" id="1329310at2759"/>
<reference evidence="1 2" key="1">
    <citation type="submission" date="2018-04" db="EMBL/GenBank/DDBJ databases">
        <authorList>
            <person name="Vogel A."/>
        </authorList>
    </citation>
    <scope>NUCLEOTIDE SEQUENCE [LARGE SCALE GENOMIC DNA]</scope>
</reference>
<accession>A0A484ML17</accession>
<dbReference type="Proteomes" id="UP000595140">
    <property type="component" value="Unassembled WGS sequence"/>
</dbReference>
<protein>
    <submittedName>
        <fullName evidence="1">Uncharacterized protein</fullName>
    </submittedName>
</protein>
<keyword evidence="2" id="KW-1185">Reference proteome</keyword>
<name>A0A484ML17_9ASTE</name>
<dbReference type="EMBL" id="OOIL02003759">
    <property type="protein sequence ID" value="VFQ89167.1"/>
    <property type="molecule type" value="Genomic_DNA"/>
</dbReference>